<accession>H0HQZ2</accession>
<feature type="region of interest" description="Disordered" evidence="1">
    <location>
        <begin position="168"/>
        <end position="192"/>
    </location>
</feature>
<dbReference type="RefSeq" id="WP_008836202.1">
    <property type="nucleotide sequence ID" value="NZ_AHAM01000097.1"/>
</dbReference>
<dbReference type="AlphaFoldDB" id="H0HQZ2"/>
<organism evidence="2 3">
    <name type="scientific">Mesorhizobium alhagi CCNWXJ12-2</name>
    <dbReference type="NCBI Taxonomy" id="1107882"/>
    <lineage>
        <taxon>Bacteria</taxon>
        <taxon>Pseudomonadati</taxon>
        <taxon>Pseudomonadota</taxon>
        <taxon>Alphaproteobacteria</taxon>
        <taxon>Hyphomicrobiales</taxon>
        <taxon>Phyllobacteriaceae</taxon>
        <taxon>Allomesorhizobium</taxon>
    </lineage>
</organism>
<sequence length="210" mass="22411">MSKSENCLLIERITDAICDSYEFDKESNGYYDTPLTYLLRDIKAALSAQGEALQPAASGWGSLKEGDRVSCTDYGVIDSIDEEGIAAVVWEVSGCVGDVDLDRLVPASPPAPQQVQTAREGVLTDRQWMLLKKAADEGGIYPQPALPDHPGSWDGDVCALSEMGLLDTSQEAPGAPGRPRNVPGPKDGPRTAWHVLTEKGRAALAEASPS</sequence>
<proteinExistence type="predicted"/>
<dbReference type="Proteomes" id="UP000003250">
    <property type="component" value="Unassembled WGS sequence"/>
</dbReference>
<gene>
    <name evidence="2" type="ORF">MAXJ12_12872</name>
</gene>
<evidence type="ECO:0000256" key="1">
    <source>
        <dbReference type="SAM" id="MobiDB-lite"/>
    </source>
</evidence>
<dbReference type="EMBL" id="AHAM01000097">
    <property type="protein sequence ID" value="EHK56854.1"/>
    <property type="molecule type" value="Genomic_DNA"/>
</dbReference>
<keyword evidence="3" id="KW-1185">Reference proteome</keyword>
<reference evidence="2 3" key="1">
    <citation type="journal article" date="2012" name="J. Bacteriol.">
        <title>Draft Genome Sequence of Mesorhizobium alhagi CCNWXJ12-2T, a Novel Salt-Resistant Species Isolated from the Desert of Northwestern China.</title>
        <authorList>
            <person name="Zhou M."/>
            <person name="Chen W."/>
            <person name="Chen H."/>
            <person name="Wei G."/>
        </authorList>
    </citation>
    <scope>NUCLEOTIDE SEQUENCE [LARGE SCALE GENOMIC DNA]</scope>
    <source>
        <strain evidence="2 3">CCNWXJ12-2</strain>
    </source>
</reference>
<evidence type="ECO:0000313" key="2">
    <source>
        <dbReference type="EMBL" id="EHK56854.1"/>
    </source>
</evidence>
<evidence type="ECO:0000313" key="3">
    <source>
        <dbReference type="Proteomes" id="UP000003250"/>
    </source>
</evidence>
<name>H0HQZ2_9HYPH</name>
<protein>
    <submittedName>
        <fullName evidence="2">Uncharacterized protein</fullName>
    </submittedName>
</protein>
<dbReference type="PATRIC" id="fig|1107882.3.peg.2522"/>